<evidence type="ECO:0000256" key="3">
    <source>
        <dbReference type="ARBA" id="ARBA00023002"/>
    </source>
</evidence>
<dbReference type="Gene3D" id="3.30.365.10">
    <property type="entry name" value="Aldehyde oxidase/xanthine dehydrogenase, molybdopterin binding domain"/>
    <property type="match status" value="4"/>
</dbReference>
<dbReference type="Gene3D" id="1.10.150.120">
    <property type="entry name" value="[2Fe-2S]-binding domain"/>
    <property type="match status" value="1"/>
</dbReference>
<gene>
    <name evidence="7" type="ORF">GCM10023191_078930</name>
</gene>
<dbReference type="InterPro" id="IPR002888">
    <property type="entry name" value="2Fe-2S-bd"/>
</dbReference>
<accession>A0ABP8QXN6</accession>
<dbReference type="Gene3D" id="3.10.20.30">
    <property type="match status" value="1"/>
</dbReference>
<evidence type="ECO:0000256" key="4">
    <source>
        <dbReference type="ARBA" id="ARBA00023004"/>
    </source>
</evidence>
<dbReference type="InterPro" id="IPR006058">
    <property type="entry name" value="2Fe2S_fd_BS"/>
</dbReference>
<dbReference type="InterPro" id="IPR037165">
    <property type="entry name" value="AldOxase/xan_DH_Mopterin-bd_sf"/>
</dbReference>
<dbReference type="PROSITE" id="PS00197">
    <property type="entry name" value="2FE2S_FER_1"/>
    <property type="match status" value="1"/>
</dbReference>
<feature type="compositionally biased region" description="Low complexity" evidence="5">
    <location>
        <begin position="356"/>
        <end position="372"/>
    </location>
</feature>
<keyword evidence="3" id="KW-0560">Oxidoreductase</keyword>
<protein>
    <recommendedName>
        <fullName evidence="6">2Fe-2S ferredoxin-type domain-containing protein</fullName>
    </recommendedName>
</protein>
<organism evidence="7 8">
    <name type="scientific">Actinoallomurus oryzae</name>
    <dbReference type="NCBI Taxonomy" id="502180"/>
    <lineage>
        <taxon>Bacteria</taxon>
        <taxon>Bacillati</taxon>
        <taxon>Actinomycetota</taxon>
        <taxon>Actinomycetes</taxon>
        <taxon>Streptosporangiales</taxon>
        <taxon>Thermomonosporaceae</taxon>
        <taxon>Actinoallomurus</taxon>
    </lineage>
</organism>
<dbReference type="Proteomes" id="UP001500503">
    <property type="component" value="Unassembled WGS sequence"/>
</dbReference>
<dbReference type="RefSeq" id="WP_345472765.1">
    <property type="nucleotide sequence ID" value="NZ_BAABHF010000046.1"/>
</dbReference>
<proteinExistence type="inferred from homology"/>
<feature type="region of interest" description="Disordered" evidence="5">
    <location>
        <begin position="348"/>
        <end position="372"/>
    </location>
</feature>
<evidence type="ECO:0000256" key="1">
    <source>
        <dbReference type="ARBA" id="ARBA00006849"/>
    </source>
</evidence>
<dbReference type="PANTHER" id="PTHR47495:SF1">
    <property type="entry name" value="BLL3820 PROTEIN"/>
    <property type="match status" value="1"/>
</dbReference>
<dbReference type="Pfam" id="PF00111">
    <property type="entry name" value="Fer2"/>
    <property type="match status" value="1"/>
</dbReference>
<evidence type="ECO:0000313" key="7">
    <source>
        <dbReference type="EMBL" id="GAA4512740.1"/>
    </source>
</evidence>
<dbReference type="CDD" id="cd00207">
    <property type="entry name" value="fer2"/>
    <property type="match status" value="1"/>
</dbReference>
<evidence type="ECO:0000256" key="2">
    <source>
        <dbReference type="ARBA" id="ARBA00022723"/>
    </source>
</evidence>
<dbReference type="PANTHER" id="PTHR47495">
    <property type="entry name" value="ALDEHYDE DEHYDROGENASE"/>
    <property type="match status" value="1"/>
</dbReference>
<dbReference type="PROSITE" id="PS51085">
    <property type="entry name" value="2FE2S_FER_2"/>
    <property type="match status" value="1"/>
</dbReference>
<dbReference type="Pfam" id="PF02738">
    <property type="entry name" value="MoCoBD_1"/>
    <property type="match status" value="1"/>
</dbReference>
<dbReference type="Pfam" id="PF01799">
    <property type="entry name" value="Fer2_2"/>
    <property type="match status" value="1"/>
</dbReference>
<dbReference type="SUPFAM" id="SSF54292">
    <property type="entry name" value="2Fe-2S ferredoxin-like"/>
    <property type="match status" value="1"/>
</dbReference>
<dbReference type="InterPro" id="IPR046867">
    <property type="entry name" value="AldOxase/xan_DH_MoCoBD2"/>
</dbReference>
<evidence type="ECO:0000313" key="8">
    <source>
        <dbReference type="Proteomes" id="UP001500503"/>
    </source>
</evidence>
<dbReference type="SMART" id="SM01008">
    <property type="entry name" value="Ald_Xan_dh_C"/>
    <property type="match status" value="1"/>
</dbReference>
<sequence length="867" mass="90112">MEPGFTVTVNGVAREVAAGPERSLLEVLREELGITGPKLGCGEGMCGACTVLLGRRAVTACTTPAGEAAGHRVTTVEGLAEDGLLHPVQQAWMETGAMQCGYCTPGWLTGCAALLARVPHPDDARIDAELAGHVCRCCTYPRIRAAVHRAAELMEQPESLEPVPVPAAEPAVAVGAAARPWDLVAPDPDAFLAGLREGLVSVAGREPAPGVLTTSTRAWLHVGPDGVVTAFTGKVEAGQGTRGALSLLVAEELRVPPGAVRVLMGDTGVSPFDMGTFGSRSIPDAAPLLCRAAAAARRVLREAAAQRFGLAEADITLAEGMAVGPDGAPSASFGELVTGMRRVEQARADEQVTDPGAWRRAGRPARSAAAGTAVTGTKRFPSNLAVPGMLHGCVLRAPAYGARLLGLDLAAAQAMPGIQVVRDGDFVGVVAPTARAARAAVTAIAADWELTPQPGQAELEAYLRAHPAEGQGHSAPYRHAAGDVDAALATGPLRLEATYTTAYVAHVPLEPRVALARWESGRLTVWTGTSTPFRARGELAEALGLDEAAVQVIVPDYGGGFGGKHGAAAALEAARLARAAGGPVKVAWTREEEFRWGYLRPAAVIDVAASADATGQLTGWSFTNINSGQAGIGTPYRVPSQRIAYQPADSPLPQGSYRALAATANSFARESHMDEMARLAGADPLVFRLDHLDDERLATVLRRAADRIGWDRHDQQPAGHGLGLACGWEKGGRVATAAEVRVDDDGRLYVLRLVTAFDCGAVIDPANLANQVEGATVMGLGGALFEQVDFADGVIRNASLSQYRVPRLPDVPPVETILIDRPDQPSAGGGETPLIAVAPALANAIRAATGTRIRSLPLAPNGKVGRA</sequence>
<dbReference type="SUPFAM" id="SSF47741">
    <property type="entry name" value="CO dehydrogenase ISP C-domain like"/>
    <property type="match status" value="1"/>
</dbReference>
<feature type="domain" description="2Fe-2S ferredoxin-type" evidence="6">
    <location>
        <begin position="3"/>
        <end position="79"/>
    </location>
</feature>
<evidence type="ECO:0000256" key="5">
    <source>
        <dbReference type="SAM" id="MobiDB-lite"/>
    </source>
</evidence>
<dbReference type="Pfam" id="PF20256">
    <property type="entry name" value="MoCoBD_2"/>
    <property type="match status" value="2"/>
</dbReference>
<dbReference type="SUPFAM" id="SSF56003">
    <property type="entry name" value="Molybdenum cofactor-binding domain"/>
    <property type="match status" value="2"/>
</dbReference>
<dbReference type="Gene3D" id="3.90.1170.50">
    <property type="entry name" value="Aldehyde oxidase/xanthine dehydrogenase, a/b hammerhead"/>
    <property type="match status" value="2"/>
</dbReference>
<dbReference type="InterPro" id="IPR012675">
    <property type="entry name" value="Beta-grasp_dom_sf"/>
</dbReference>
<evidence type="ECO:0000259" key="6">
    <source>
        <dbReference type="PROSITE" id="PS51085"/>
    </source>
</evidence>
<keyword evidence="2" id="KW-0479">Metal-binding</keyword>
<keyword evidence="4" id="KW-0408">Iron</keyword>
<dbReference type="InterPro" id="IPR008274">
    <property type="entry name" value="AldOxase/xan_DH_MoCoBD1"/>
</dbReference>
<comment type="caution">
    <text evidence="7">The sequence shown here is derived from an EMBL/GenBank/DDBJ whole genome shotgun (WGS) entry which is preliminary data.</text>
</comment>
<dbReference type="EMBL" id="BAABHF010000046">
    <property type="protein sequence ID" value="GAA4512740.1"/>
    <property type="molecule type" value="Genomic_DNA"/>
</dbReference>
<dbReference type="InterPro" id="IPR036010">
    <property type="entry name" value="2Fe-2S_ferredoxin-like_sf"/>
</dbReference>
<name>A0ABP8QXN6_9ACTN</name>
<keyword evidence="8" id="KW-1185">Reference proteome</keyword>
<reference evidence="8" key="1">
    <citation type="journal article" date="2019" name="Int. J. Syst. Evol. Microbiol.">
        <title>The Global Catalogue of Microorganisms (GCM) 10K type strain sequencing project: providing services to taxonomists for standard genome sequencing and annotation.</title>
        <authorList>
            <consortium name="The Broad Institute Genomics Platform"/>
            <consortium name="The Broad Institute Genome Sequencing Center for Infectious Disease"/>
            <person name="Wu L."/>
            <person name="Ma J."/>
        </authorList>
    </citation>
    <scope>NUCLEOTIDE SEQUENCE [LARGE SCALE GENOMIC DNA]</scope>
    <source>
        <strain evidence="8">JCM 17933</strain>
    </source>
</reference>
<dbReference type="InterPro" id="IPR036884">
    <property type="entry name" value="2Fe-2S-bd_dom_sf"/>
</dbReference>
<dbReference type="InterPro" id="IPR000674">
    <property type="entry name" value="Ald_Oxase/Xan_DH_a/b"/>
</dbReference>
<comment type="similarity">
    <text evidence="1">Belongs to the xanthine dehydrogenase family.</text>
</comment>
<dbReference type="InterPro" id="IPR052516">
    <property type="entry name" value="N-heterocyclic_Hydroxylase"/>
</dbReference>
<dbReference type="InterPro" id="IPR001041">
    <property type="entry name" value="2Fe-2S_ferredoxin-type"/>
</dbReference>